<dbReference type="InterPro" id="IPR002734">
    <property type="entry name" value="RibDG_C"/>
</dbReference>
<dbReference type="SUPFAM" id="SSF53597">
    <property type="entry name" value="Dihydrofolate reductase-like"/>
    <property type="match status" value="1"/>
</dbReference>
<dbReference type="Pfam" id="PF01872">
    <property type="entry name" value="RibD_C"/>
    <property type="match status" value="1"/>
</dbReference>
<dbReference type="RefSeq" id="WP_091613953.1">
    <property type="nucleotide sequence ID" value="NZ_FOEF01000002.1"/>
</dbReference>
<sequence>MRRLVLKMSMSLDGYVAGPDGRIDWLMRTLDSEATAWIGQTLRQAGAHLVGRRTYADMLGYWPTSTEPLAAPMNTIPKIVFSRSGDLEHETTTALRNATDARREAGLPVVSPADGWAATRVLGTDLAAEIAALKAEPGQDLLAHGGASFARSLVGLGLVDEYRLLVHPVVLGSGLALFSGMTAFDLAAVHTTAFPGGAVGIVGRPLPVAR</sequence>
<evidence type="ECO:0000313" key="2">
    <source>
        <dbReference type="EMBL" id="SEO85698.1"/>
    </source>
</evidence>
<gene>
    <name evidence="2" type="ORF">SAMN04489732_102421</name>
</gene>
<dbReference type="AlphaFoldDB" id="A0A1H8T5A4"/>
<dbReference type="PANTHER" id="PTHR38011:SF11">
    <property type="entry name" value="2,5-DIAMINO-6-RIBOSYLAMINO-4(3H)-PYRIMIDINONE 5'-PHOSPHATE REDUCTASE"/>
    <property type="match status" value="1"/>
</dbReference>
<evidence type="ECO:0000313" key="3">
    <source>
        <dbReference type="Proteomes" id="UP000198582"/>
    </source>
</evidence>
<protein>
    <submittedName>
        <fullName evidence="2">Dihydrofolate reductase</fullName>
    </submittedName>
</protein>
<dbReference type="InterPro" id="IPR050765">
    <property type="entry name" value="Riboflavin_Biosynth_HTPR"/>
</dbReference>
<dbReference type="GO" id="GO:0008703">
    <property type="term" value="F:5-amino-6-(5-phosphoribosylamino)uracil reductase activity"/>
    <property type="evidence" value="ECO:0007669"/>
    <property type="project" value="InterPro"/>
</dbReference>
<dbReference type="Proteomes" id="UP000198582">
    <property type="component" value="Unassembled WGS sequence"/>
</dbReference>
<dbReference type="OrthoDB" id="7949219at2"/>
<dbReference type="GO" id="GO:0009231">
    <property type="term" value="P:riboflavin biosynthetic process"/>
    <property type="evidence" value="ECO:0007669"/>
    <property type="project" value="InterPro"/>
</dbReference>
<keyword evidence="3" id="KW-1185">Reference proteome</keyword>
<proteinExistence type="predicted"/>
<dbReference type="Gene3D" id="3.40.430.10">
    <property type="entry name" value="Dihydrofolate Reductase, subunit A"/>
    <property type="match status" value="1"/>
</dbReference>
<dbReference type="EMBL" id="FOEF01000002">
    <property type="protein sequence ID" value="SEO85698.1"/>
    <property type="molecule type" value="Genomic_DNA"/>
</dbReference>
<dbReference type="PANTHER" id="PTHR38011">
    <property type="entry name" value="DIHYDROFOLATE REDUCTASE FAMILY PROTEIN (AFU_ORTHOLOGUE AFUA_8G06820)"/>
    <property type="match status" value="1"/>
</dbReference>
<organism evidence="2 3">
    <name type="scientific">Amycolatopsis saalfeldensis</name>
    <dbReference type="NCBI Taxonomy" id="394193"/>
    <lineage>
        <taxon>Bacteria</taxon>
        <taxon>Bacillati</taxon>
        <taxon>Actinomycetota</taxon>
        <taxon>Actinomycetes</taxon>
        <taxon>Pseudonocardiales</taxon>
        <taxon>Pseudonocardiaceae</taxon>
        <taxon>Amycolatopsis</taxon>
    </lineage>
</organism>
<reference evidence="2 3" key="1">
    <citation type="submission" date="2016-10" db="EMBL/GenBank/DDBJ databases">
        <authorList>
            <person name="de Groot N.N."/>
        </authorList>
    </citation>
    <scope>NUCLEOTIDE SEQUENCE [LARGE SCALE GENOMIC DNA]</scope>
    <source>
        <strain evidence="2 3">DSM 44993</strain>
    </source>
</reference>
<evidence type="ECO:0000259" key="1">
    <source>
        <dbReference type="Pfam" id="PF01872"/>
    </source>
</evidence>
<dbReference type="STRING" id="394193.SAMN04489732_102421"/>
<dbReference type="InterPro" id="IPR024072">
    <property type="entry name" value="DHFR-like_dom_sf"/>
</dbReference>
<feature type="domain" description="Bacterial bifunctional deaminase-reductase C-terminal" evidence="1">
    <location>
        <begin position="4"/>
        <end position="193"/>
    </location>
</feature>
<name>A0A1H8T5A4_9PSEU</name>
<accession>A0A1H8T5A4</accession>